<gene>
    <name evidence="3" type="ORF">FEV09_09050</name>
</gene>
<keyword evidence="4" id="KW-1185">Reference proteome</keyword>
<organism evidence="3 4">
    <name type="scientific">Pseudanabaena catenata USMAC16</name>
    <dbReference type="NCBI Taxonomy" id="1855837"/>
    <lineage>
        <taxon>Bacteria</taxon>
        <taxon>Bacillati</taxon>
        <taxon>Cyanobacteriota</taxon>
        <taxon>Cyanophyceae</taxon>
        <taxon>Pseudanabaenales</taxon>
        <taxon>Pseudanabaenaceae</taxon>
        <taxon>Pseudanabaena</taxon>
    </lineage>
</organism>
<dbReference type="CDD" id="cd03809">
    <property type="entry name" value="GT4_MtfB-like"/>
    <property type="match status" value="1"/>
</dbReference>
<evidence type="ECO:0000313" key="3">
    <source>
        <dbReference type="EMBL" id="MDG3494707.1"/>
    </source>
</evidence>
<accession>A0A9X4M8W4</accession>
<sequence length="385" mass="44140">MLKIAIDGTSLTSQPSGIGLYAKNLIYALYNLQDQDNFLMSVVYQPRLKEWLRFKANAPKFLNLDTKIYKLPIPVTISSFLSRFPNPIIPYFESAFGFPDILHGLDHVVYPCSKSLKVMTIHDLTFIKYPNFASSITKNYSERVKHCISWTDLIITVSESSKRDIVKYLDVKPQKIYVTPLASRYRNNYLKDEVIDILKENIGYDFTKPYILFVGTFEPRKNINNIIYAFNLLKKKYKIDHQLVLIGKKGWKYESILKDIQSSSYTNEIFHLDYLADELVAIFYSRADVFVYPSHYEGFGLPILEAMTLGTPVITSDNSSIPEVTGNAAILINPNDFMQIAEAILKVISDRQLKENLISRGKAQANLFSWDNTAKETLKAYKSII</sequence>
<dbReference type="GO" id="GO:0009103">
    <property type="term" value="P:lipopolysaccharide biosynthetic process"/>
    <property type="evidence" value="ECO:0007669"/>
    <property type="project" value="TreeGrafter"/>
</dbReference>
<evidence type="ECO:0000313" key="4">
    <source>
        <dbReference type="Proteomes" id="UP001152872"/>
    </source>
</evidence>
<dbReference type="SUPFAM" id="SSF53756">
    <property type="entry name" value="UDP-Glycosyltransferase/glycogen phosphorylase"/>
    <property type="match status" value="1"/>
</dbReference>
<evidence type="ECO:0000256" key="1">
    <source>
        <dbReference type="ARBA" id="ARBA00022679"/>
    </source>
</evidence>
<dbReference type="FunFam" id="3.40.50.2000:FF:000119">
    <property type="entry name" value="Glycosyl transferase group 1"/>
    <property type="match status" value="1"/>
</dbReference>
<dbReference type="Proteomes" id="UP001152872">
    <property type="component" value="Unassembled WGS sequence"/>
</dbReference>
<keyword evidence="1" id="KW-0808">Transferase</keyword>
<protein>
    <submittedName>
        <fullName evidence="3">Glycosyltransferase family 1 protein</fullName>
    </submittedName>
</protein>
<dbReference type="PANTHER" id="PTHR46401:SF2">
    <property type="entry name" value="GLYCOSYLTRANSFERASE WBBK-RELATED"/>
    <property type="match status" value="1"/>
</dbReference>
<name>A0A9X4M8W4_9CYAN</name>
<feature type="domain" description="Glycosyl transferase family 1" evidence="2">
    <location>
        <begin position="201"/>
        <end position="363"/>
    </location>
</feature>
<reference evidence="3" key="1">
    <citation type="submission" date="2019-05" db="EMBL/GenBank/DDBJ databases">
        <title>Whole genome sequencing of Pseudanabaena catenata USMAC16.</title>
        <authorList>
            <person name="Khan Z."/>
            <person name="Omar W.M."/>
            <person name="Convey P."/>
            <person name="Merican F."/>
            <person name="Najimudin N."/>
        </authorList>
    </citation>
    <scope>NUCLEOTIDE SEQUENCE</scope>
    <source>
        <strain evidence="3">USMAC16</strain>
    </source>
</reference>
<dbReference type="GO" id="GO:0016757">
    <property type="term" value="F:glycosyltransferase activity"/>
    <property type="evidence" value="ECO:0007669"/>
    <property type="project" value="InterPro"/>
</dbReference>
<dbReference type="Gene3D" id="3.40.50.2000">
    <property type="entry name" value="Glycogen Phosphorylase B"/>
    <property type="match status" value="2"/>
</dbReference>
<dbReference type="Pfam" id="PF00534">
    <property type="entry name" value="Glycos_transf_1"/>
    <property type="match status" value="1"/>
</dbReference>
<evidence type="ECO:0000259" key="2">
    <source>
        <dbReference type="Pfam" id="PF00534"/>
    </source>
</evidence>
<proteinExistence type="predicted"/>
<dbReference type="PANTHER" id="PTHR46401">
    <property type="entry name" value="GLYCOSYLTRANSFERASE WBBK-RELATED"/>
    <property type="match status" value="1"/>
</dbReference>
<dbReference type="InterPro" id="IPR001296">
    <property type="entry name" value="Glyco_trans_1"/>
</dbReference>
<comment type="caution">
    <text evidence="3">The sequence shown here is derived from an EMBL/GenBank/DDBJ whole genome shotgun (WGS) entry which is preliminary data.</text>
</comment>
<dbReference type="AlphaFoldDB" id="A0A9X4M8W4"/>
<dbReference type="EMBL" id="VBTY01000060">
    <property type="protein sequence ID" value="MDG3494707.1"/>
    <property type="molecule type" value="Genomic_DNA"/>
</dbReference>
<dbReference type="RefSeq" id="WP_009626795.1">
    <property type="nucleotide sequence ID" value="NZ_VBTY01000060.1"/>
</dbReference>